<reference evidence="3" key="1">
    <citation type="journal article" date="2019" name="Int. J. Syst. Evol. Microbiol.">
        <title>The Global Catalogue of Microorganisms (GCM) 10K type strain sequencing project: providing services to taxonomists for standard genome sequencing and annotation.</title>
        <authorList>
            <consortium name="The Broad Institute Genomics Platform"/>
            <consortium name="The Broad Institute Genome Sequencing Center for Infectious Disease"/>
            <person name="Wu L."/>
            <person name="Ma J."/>
        </authorList>
    </citation>
    <scope>NUCLEOTIDE SEQUENCE [LARGE SCALE GENOMIC DNA]</scope>
    <source>
        <strain evidence="3">JCM 13518</strain>
    </source>
</reference>
<dbReference type="Pfam" id="PF00300">
    <property type="entry name" value="His_Phos_1"/>
    <property type="match status" value="1"/>
</dbReference>
<sequence length="224" mass="23593">MRMLLVRHGQTTANVDGLLDTGVPGPTLTDLGRRQAAAIPAALRDRRIDAVVTSPLRRTAATARPLLDARGLIERKLAGIREVDAGDLERRGDHAAHVDYLAAVFAWPQGDLDRAVPGGPDGHAFLGRYDDALATVDSWGLDTVVVVSHGAAMRCWSASRVRGVDVDAMSRTPIDNTGLIEIDGSASGGWDLVQLVSHPLGGADLAAPPRAEDPTGEPVPPSAR</sequence>
<dbReference type="SMART" id="SM00855">
    <property type="entry name" value="PGAM"/>
    <property type="match status" value="1"/>
</dbReference>
<evidence type="ECO:0000313" key="3">
    <source>
        <dbReference type="Proteomes" id="UP001501057"/>
    </source>
</evidence>
<accession>A0ABP4W8L6</accession>
<comment type="caution">
    <text evidence="2">The sequence shown here is derived from an EMBL/GenBank/DDBJ whole genome shotgun (WGS) entry which is preliminary data.</text>
</comment>
<protein>
    <submittedName>
        <fullName evidence="2">Histidine phosphatase family protein</fullName>
    </submittedName>
</protein>
<name>A0ABP4W8L6_9ACTN</name>
<dbReference type="InterPro" id="IPR050275">
    <property type="entry name" value="PGM_Phosphatase"/>
</dbReference>
<dbReference type="PANTHER" id="PTHR48100:SF58">
    <property type="entry name" value="PE-PGRS FAMILY PROTEIN PE_PGRS11"/>
    <property type="match status" value="1"/>
</dbReference>
<dbReference type="PROSITE" id="PS00175">
    <property type="entry name" value="PG_MUTASE"/>
    <property type="match status" value="1"/>
</dbReference>
<dbReference type="SUPFAM" id="SSF53254">
    <property type="entry name" value="Phosphoglycerate mutase-like"/>
    <property type="match status" value="1"/>
</dbReference>
<keyword evidence="3" id="KW-1185">Reference proteome</keyword>
<organism evidence="2 3">
    <name type="scientific">Aeromicrobium alkaliterrae</name>
    <dbReference type="NCBI Taxonomy" id="302168"/>
    <lineage>
        <taxon>Bacteria</taxon>
        <taxon>Bacillati</taxon>
        <taxon>Actinomycetota</taxon>
        <taxon>Actinomycetes</taxon>
        <taxon>Propionibacteriales</taxon>
        <taxon>Nocardioidaceae</taxon>
        <taxon>Aeromicrobium</taxon>
    </lineage>
</organism>
<dbReference type="InterPro" id="IPR013078">
    <property type="entry name" value="His_Pase_superF_clade-1"/>
</dbReference>
<dbReference type="PANTHER" id="PTHR48100">
    <property type="entry name" value="BROAD-SPECIFICITY PHOSPHATASE YOR283W-RELATED"/>
    <property type="match status" value="1"/>
</dbReference>
<dbReference type="InterPro" id="IPR001345">
    <property type="entry name" value="PG/BPGM_mutase_AS"/>
</dbReference>
<dbReference type="CDD" id="cd07067">
    <property type="entry name" value="HP_PGM_like"/>
    <property type="match status" value="1"/>
</dbReference>
<dbReference type="Gene3D" id="3.40.50.1240">
    <property type="entry name" value="Phosphoglycerate mutase-like"/>
    <property type="match status" value="1"/>
</dbReference>
<evidence type="ECO:0000313" key="2">
    <source>
        <dbReference type="EMBL" id="GAA1748070.1"/>
    </source>
</evidence>
<feature type="region of interest" description="Disordered" evidence="1">
    <location>
        <begin position="203"/>
        <end position="224"/>
    </location>
</feature>
<evidence type="ECO:0000256" key="1">
    <source>
        <dbReference type="SAM" id="MobiDB-lite"/>
    </source>
</evidence>
<gene>
    <name evidence="2" type="ORF">GCM10009710_30160</name>
</gene>
<proteinExistence type="predicted"/>
<dbReference type="InterPro" id="IPR029033">
    <property type="entry name" value="His_PPase_superfam"/>
</dbReference>
<dbReference type="EMBL" id="BAAAME010000005">
    <property type="protein sequence ID" value="GAA1748070.1"/>
    <property type="molecule type" value="Genomic_DNA"/>
</dbReference>
<dbReference type="Proteomes" id="UP001501057">
    <property type="component" value="Unassembled WGS sequence"/>
</dbReference>